<feature type="domain" description="Mce/MlaD" evidence="8">
    <location>
        <begin position="399"/>
        <end position="464"/>
    </location>
</feature>
<evidence type="ECO:0000313" key="10">
    <source>
        <dbReference type="Proteomes" id="UP000235116"/>
    </source>
</evidence>
<feature type="transmembrane region" description="Helical" evidence="7">
    <location>
        <begin position="19"/>
        <end position="36"/>
    </location>
</feature>
<dbReference type="AlphaFoldDB" id="A0A2K9LKM5"/>
<keyword evidence="10" id="KW-1185">Reference proteome</keyword>
<dbReference type="PANTHER" id="PTHR30462:SF0">
    <property type="entry name" value="INTERMEMBRANE TRANSPORT PROTEIN YEBT"/>
    <property type="match status" value="1"/>
</dbReference>
<evidence type="ECO:0000256" key="5">
    <source>
        <dbReference type="ARBA" id="ARBA00022989"/>
    </source>
</evidence>
<dbReference type="RefSeq" id="WP_101894106.1">
    <property type="nucleotide sequence ID" value="NZ_CP022684.1"/>
</dbReference>
<dbReference type="InterPro" id="IPR003399">
    <property type="entry name" value="Mce/MlaD"/>
</dbReference>
<dbReference type="Proteomes" id="UP000235116">
    <property type="component" value="Chromosome"/>
</dbReference>
<keyword evidence="5 7" id="KW-1133">Transmembrane helix</keyword>
<organism evidence="9 10">
    <name type="scientific">Ketobacter alkanivorans</name>
    <dbReference type="NCBI Taxonomy" id="1917421"/>
    <lineage>
        <taxon>Bacteria</taxon>
        <taxon>Pseudomonadati</taxon>
        <taxon>Pseudomonadota</taxon>
        <taxon>Gammaproteobacteria</taxon>
        <taxon>Pseudomonadales</taxon>
        <taxon>Ketobacteraceae</taxon>
        <taxon>Ketobacter</taxon>
    </lineage>
</organism>
<proteinExistence type="predicted"/>
<evidence type="ECO:0000256" key="2">
    <source>
        <dbReference type="ARBA" id="ARBA00022475"/>
    </source>
</evidence>
<protein>
    <recommendedName>
        <fullName evidence="8">Mce/MlaD domain-containing protein</fullName>
    </recommendedName>
</protein>
<gene>
    <name evidence="9" type="ORF">Kalk_09965</name>
</gene>
<comment type="subcellular location">
    <subcellularLocation>
        <location evidence="1">Cell inner membrane</location>
    </subcellularLocation>
</comment>
<keyword evidence="6 7" id="KW-0472">Membrane</keyword>
<accession>A0A2K9LKM5</accession>
<dbReference type="PANTHER" id="PTHR30462">
    <property type="entry name" value="INTERMEMBRANE TRANSPORT PROTEIN PQIB-RELATED"/>
    <property type="match status" value="1"/>
</dbReference>
<dbReference type="OrthoDB" id="9806984at2"/>
<feature type="domain" description="Mce/MlaD" evidence="8">
    <location>
        <begin position="635"/>
        <end position="718"/>
    </location>
</feature>
<keyword evidence="4 7" id="KW-0812">Transmembrane</keyword>
<sequence length="767" mass="83364">MTDQEYQDALVKESKSISIIWLLPMIAVFIGGWLLVKSLVESPIEITIDFPSGTGMEVGKTKVIYEGITAGVVTDIRLDTTDLEGVFATVEIDRRAEPLLRESTQFWLVKPEISLSGVTGLETIVTGNYIGVKIGLSGKKSNYFKALDSPPPMDSQVPGLHLELHARDLGSLHVDAPVLFKKIVVGSITQYALKPQQDLVSLRVHIRPEYADLVSKNSRFWNVSGIRASADLSGLKVQAESLLSVVQGGITFDAPPITDANPAAGNGDVFQLYDDFEAAKRGVLAKIQFSPPVKLEPGKTKIVFNGFDAGLVQSVEFSKDNLSVSAHVSFHPEIEPYLTSATRFWMVKPEVSLQGVTGLETLLNGNYIEMEFVDKRKASPSRNFIALQAPPKVDYSRAGLHLKIEGPELSSVSRGTPVLYRQIKVGQVQAVSLSRSRGSVIADITIEPEYSSLVKESTRFWRASGISVSGSITKLKVRAESLTSIVQGGIAFYNPKSTAGNSVANGHVFHLYDDYDSAQESGLTVRIRLPNSQGVEAGTLIKYQGFTVGEVKSIELNSDLDGITARALIQQYPEKFAVKGSRFWLVQPKIGITGASNLDTLLNGPYLEVKPGDGAVQYDFIALSGPVSPSQPDNGLNVVLKAPRLNSIREGLQVYYRDIEVGQVTGYELGPMADEVLVYANIKSPYHVLVREGTRFWDASGVNINVGLFSGASIKTESLESILAGGISFATPDHKQSVASVKNGAVFKLHAEAKDEWLIWSPKIPVK</sequence>
<feature type="domain" description="Mce/MlaD" evidence="8">
    <location>
        <begin position="159"/>
        <end position="219"/>
    </location>
</feature>
<evidence type="ECO:0000256" key="6">
    <source>
        <dbReference type="ARBA" id="ARBA00023136"/>
    </source>
</evidence>
<feature type="domain" description="Mce/MlaD" evidence="8">
    <location>
        <begin position="522"/>
        <end position="612"/>
    </location>
</feature>
<dbReference type="GO" id="GO:0005886">
    <property type="term" value="C:plasma membrane"/>
    <property type="evidence" value="ECO:0007669"/>
    <property type="project" value="UniProtKB-SubCell"/>
</dbReference>
<keyword evidence="2" id="KW-1003">Cell membrane</keyword>
<reference evidence="10" key="1">
    <citation type="submission" date="2017-08" db="EMBL/GenBank/DDBJ databases">
        <title>Direct submision.</title>
        <authorList>
            <person name="Kim S.-J."/>
            <person name="Rhee S.-K."/>
        </authorList>
    </citation>
    <scope>NUCLEOTIDE SEQUENCE [LARGE SCALE GENOMIC DNA]</scope>
    <source>
        <strain evidence="10">GI5</strain>
    </source>
</reference>
<dbReference type="KEGG" id="kak:Kalk_09965"/>
<dbReference type="InterPro" id="IPR051800">
    <property type="entry name" value="PqiA-PqiB_transport"/>
</dbReference>
<name>A0A2K9LKM5_9GAMM</name>
<evidence type="ECO:0000259" key="8">
    <source>
        <dbReference type="Pfam" id="PF02470"/>
    </source>
</evidence>
<dbReference type="Pfam" id="PF02470">
    <property type="entry name" value="MlaD"/>
    <property type="match status" value="5"/>
</dbReference>
<evidence type="ECO:0000256" key="7">
    <source>
        <dbReference type="SAM" id="Phobius"/>
    </source>
</evidence>
<dbReference type="EMBL" id="CP022684">
    <property type="protein sequence ID" value="AUM12721.1"/>
    <property type="molecule type" value="Genomic_DNA"/>
</dbReference>
<feature type="domain" description="Mce/MlaD" evidence="8">
    <location>
        <begin position="44"/>
        <end position="132"/>
    </location>
</feature>
<evidence type="ECO:0000256" key="3">
    <source>
        <dbReference type="ARBA" id="ARBA00022519"/>
    </source>
</evidence>
<keyword evidence="3" id="KW-0997">Cell inner membrane</keyword>
<evidence type="ECO:0000256" key="1">
    <source>
        <dbReference type="ARBA" id="ARBA00004533"/>
    </source>
</evidence>
<evidence type="ECO:0000313" key="9">
    <source>
        <dbReference type="EMBL" id="AUM12721.1"/>
    </source>
</evidence>
<evidence type="ECO:0000256" key="4">
    <source>
        <dbReference type="ARBA" id="ARBA00022692"/>
    </source>
</evidence>